<reference evidence="1" key="1">
    <citation type="journal article" date="2015" name="Nature">
        <title>Complex archaea that bridge the gap between prokaryotes and eukaryotes.</title>
        <authorList>
            <person name="Spang A."/>
            <person name="Saw J.H."/>
            <person name="Jorgensen S.L."/>
            <person name="Zaremba-Niedzwiedzka K."/>
            <person name="Martijn J."/>
            <person name="Lind A.E."/>
            <person name="van Eijk R."/>
            <person name="Schleper C."/>
            <person name="Guy L."/>
            <person name="Ettema T.J."/>
        </authorList>
    </citation>
    <scope>NUCLEOTIDE SEQUENCE</scope>
</reference>
<protein>
    <submittedName>
        <fullName evidence="1">Uncharacterized protein</fullName>
    </submittedName>
</protein>
<dbReference type="AlphaFoldDB" id="A0A0F8ZYB4"/>
<organism evidence="1">
    <name type="scientific">marine sediment metagenome</name>
    <dbReference type="NCBI Taxonomy" id="412755"/>
    <lineage>
        <taxon>unclassified sequences</taxon>
        <taxon>metagenomes</taxon>
        <taxon>ecological metagenomes</taxon>
    </lineage>
</organism>
<dbReference type="EMBL" id="LAZR01060782">
    <property type="protein sequence ID" value="KKK64971.1"/>
    <property type="molecule type" value="Genomic_DNA"/>
</dbReference>
<proteinExistence type="predicted"/>
<gene>
    <name evidence="1" type="ORF">LCGC14_2978850</name>
</gene>
<accession>A0A0F8ZYB4</accession>
<evidence type="ECO:0000313" key="1">
    <source>
        <dbReference type="EMBL" id="KKK64971.1"/>
    </source>
</evidence>
<sequence>MNDETRSYESILADNKDLIDSNVILQLKVAKMRITIADYERAHAVAAAMAKNNDVLNSVDDRTRTYQVQGDAVEVDVEFGKHMFEQGQLHSSWYLTYADAAIDTAIEEWKQRQAK</sequence>
<name>A0A0F8ZYB4_9ZZZZ</name>
<comment type="caution">
    <text evidence="1">The sequence shown here is derived from an EMBL/GenBank/DDBJ whole genome shotgun (WGS) entry which is preliminary data.</text>
</comment>